<evidence type="ECO:0000259" key="6">
    <source>
        <dbReference type="PROSITE" id="PS50090"/>
    </source>
</evidence>
<feature type="domain" description="HTH myb-type" evidence="7">
    <location>
        <begin position="89"/>
        <end position="135"/>
    </location>
</feature>
<keyword evidence="1" id="KW-0805">Transcription regulation</keyword>
<dbReference type="InterPro" id="IPR001005">
    <property type="entry name" value="SANT/Myb"/>
</dbReference>
<dbReference type="GO" id="GO:0000978">
    <property type="term" value="F:RNA polymerase II cis-regulatory region sequence-specific DNA binding"/>
    <property type="evidence" value="ECO:0007669"/>
    <property type="project" value="TreeGrafter"/>
</dbReference>
<organism evidence="8 9">
    <name type="scientific">Tritrichomonas foetus</name>
    <dbReference type="NCBI Taxonomy" id="1144522"/>
    <lineage>
        <taxon>Eukaryota</taxon>
        <taxon>Metamonada</taxon>
        <taxon>Parabasalia</taxon>
        <taxon>Tritrichomonadida</taxon>
        <taxon>Tritrichomonadidae</taxon>
        <taxon>Tritrichomonas</taxon>
    </lineage>
</organism>
<dbReference type="OrthoDB" id="2143914at2759"/>
<evidence type="ECO:0008006" key="10">
    <source>
        <dbReference type="Google" id="ProtNLM"/>
    </source>
</evidence>
<dbReference type="RefSeq" id="XP_068357420.1">
    <property type="nucleotide sequence ID" value="XM_068506078.1"/>
</dbReference>
<evidence type="ECO:0000256" key="2">
    <source>
        <dbReference type="ARBA" id="ARBA00023125"/>
    </source>
</evidence>
<dbReference type="GO" id="GO:0001006">
    <property type="term" value="F:RNA polymerase III type 3 promoter sequence-specific DNA binding"/>
    <property type="evidence" value="ECO:0007669"/>
    <property type="project" value="TreeGrafter"/>
</dbReference>
<evidence type="ECO:0000256" key="4">
    <source>
        <dbReference type="ARBA" id="ARBA00023242"/>
    </source>
</evidence>
<accession>A0A1J4K3G3</accession>
<dbReference type="CDD" id="cd00167">
    <property type="entry name" value="SANT"/>
    <property type="match status" value="2"/>
</dbReference>
<keyword evidence="3" id="KW-0804">Transcription</keyword>
<keyword evidence="4" id="KW-0539">Nucleus</keyword>
<comment type="caution">
    <text evidence="8">The sequence shown here is derived from an EMBL/GenBank/DDBJ whole genome shotgun (WGS) entry which is preliminary data.</text>
</comment>
<keyword evidence="2" id="KW-0238">DNA-binding</keyword>
<dbReference type="AlphaFoldDB" id="A0A1J4K3G3"/>
<feature type="domain" description="Myb-like" evidence="6">
    <location>
        <begin position="81"/>
        <end position="131"/>
    </location>
</feature>
<sequence length="361" mass="41633">MSHQPLSPLSSSSDEPTSPTSFNNPSIFNNKVTGRKRFTPDEDSLLVNLVSRYGQDWVRISEEMGTRTTRQCRERWRFFLSPDVDLNEWTATEDALLLEKYAEHGPRWKKLQLFFPKRTYINIRNHYRNLQNVEKRKSAIHPNQIQRAQTGSTAKNSKVLSNPVHSNIQSDIQKLQNSVPPNIHSNIPIIQLGMQNSFQNLAVCKTDNLNNPSICNMNATVPNSIQIHQPNISNLNNFHHSNNFNSSPNFVDYNAYQSFSHNNVLPNQIHQNYLFNTVNQYEIPNNYYVENHVYSEPWTHSYNPVNQNNSTVTKPMIMSNDGKVTAAKDIKMTLGKEKERIQFPHIWDILPSNMIDSPSII</sequence>
<evidence type="ECO:0000256" key="5">
    <source>
        <dbReference type="SAM" id="MobiDB-lite"/>
    </source>
</evidence>
<feature type="domain" description="Myb-like" evidence="6">
    <location>
        <begin position="30"/>
        <end position="80"/>
    </location>
</feature>
<dbReference type="InterPro" id="IPR009057">
    <property type="entry name" value="Homeodomain-like_sf"/>
</dbReference>
<gene>
    <name evidence="8" type="ORF">TRFO_28279</name>
</gene>
<dbReference type="GO" id="GO:0042795">
    <property type="term" value="P:snRNA transcription by RNA polymerase II"/>
    <property type="evidence" value="ECO:0007669"/>
    <property type="project" value="TreeGrafter"/>
</dbReference>
<dbReference type="EMBL" id="MLAK01000799">
    <property type="protein sequence ID" value="OHT04284.1"/>
    <property type="molecule type" value="Genomic_DNA"/>
</dbReference>
<dbReference type="VEuPathDB" id="TrichDB:TRFO_28279"/>
<dbReference type="PANTHER" id="PTHR46621">
    <property type="entry name" value="SNRNA-ACTIVATING PROTEIN COMPLEX SUBUNIT 4"/>
    <property type="match status" value="1"/>
</dbReference>
<dbReference type="GO" id="GO:0019185">
    <property type="term" value="C:snRNA-activating protein complex"/>
    <property type="evidence" value="ECO:0007669"/>
    <property type="project" value="TreeGrafter"/>
</dbReference>
<feature type="region of interest" description="Disordered" evidence="5">
    <location>
        <begin position="1"/>
        <end position="35"/>
    </location>
</feature>
<evidence type="ECO:0000256" key="1">
    <source>
        <dbReference type="ARBA" id="ARBA00023015"/>
    </source>
</evidence>
<name>A0A1J4K3G3_9EUKA</name>
<keyword evidence="9" id="KW-1185">Reference proteome</keyword>
<evidence type="ECO:0000256" key="3">
    <source>
        <dbReference type="ARBA" id="ARBA00023163"/>
    </source>
</evidence>
<reference evidence="8" key="1">
    <citation type="submission" date="2016-10" db="EMBL/GenBank/DDBJ databases">
        <authorList>
            <person name="Benchimol M."/>
            <person name="Almeida L.G."/>
            <person name="Vasconcelos A.T."/>
            <person name="Perreira-Neves A."/>
            <person name="Rosa I.A."/>
            <person name="Tasca T."/>
            <person name="Bogo M.R."/>
            <person name="de Souza W."/>
        </authorList>
    </citation>
    <scope>NUCLEOTIDE SEQUENCE [LARGE SCALE GENOMIC DNA]</scope>
    <source>
        <strain evidence="8">K</strain>
    </source>
</reference>
<dbReference type="GO" id="GO:0042796">
    <property type="term" value="P:snRNA transcription by RNA polymerase III"/>
    <property type="evidence" value="ECO:0007669"/>
    <property type="project" value="TreeGrafter"/>
</dbReference>
<feature type="domain" description="HTH myb-type" evidence="7">
    <location>
        <begin position="30"/>
        <end position="84"/>
    </location>
</feature>
<dbReference type="InterPro" id="IPR017930">
    <property type="entry name" value="Myb_dom"/>
</dbReference>
<protein>
    <recommendedName>
        <fullName evidence="10">Myb-like DNA-binding domain containing protein</fullName>
    </recommendedName>
</protein>
<feature type="compositionally biased region" description="Polar residues" evidence="5">
    <location>
        <begin position="22"/>
        <end position="32"/>
    </location>
</feature>
<dbReference type="Gene3D" id="1.10.10.60">
    <property type="entry name" value="Homeodomain-like"/>
    <property type="match status" value="2"/>
</dbReference>
<dbReference type="PANTHER" id="PTHR46621:SF1">
    <property type="entry name" value="SNRNA-ACTIVATING PROTEIN COMPLEX SUBUNIT 4"/>
    <property type="match status" value="1"/>
</dbReference>
<evidence type="ECO:0000259" key="7">
    <source>
        <dbReference type="PROSITE" id="PS51294"/>
    </source>
</evidence>
<evidence type="ECO:0000313" key="9">
    <source>
        <dbReference type="Proteomes" id="UP000179807"/>
    </source>
</evidence>
<dbReference type="Proteomes" id="UP000179807">
    <property type="component" value="Unassembled WGS sequence"/>
</dbReference>
<feature type="compositionally biased region" description="Low complexity" evidence="5">
    <location>
        <begin position="1"/>
        <end position="21"/>
    </location>
</feature>
<dbReference type="PROSITE" id="PS50090">
    <property type="entry name" value="MYB_LIKE"/>
    <property type="match status" value="2"/>
</dbReference>
<dbReference type="SMART" id="SM00717">
    <property type="entry name" value="SANT"/>
    <property type="match status" value="2"/>
</dbReference>
<dbReference type="PROSITE" id="PS51294">
    <property type="entry name" value="HTH_MYB"/>
    <property type="match status" value="2"/>
</dbReference>
<dbReference type="GeneID" id="94840782"/>
<proteinExistence type="predicted"/>
<dbReference type="InterPro" id="IPR051575">
    <property type="entry name" value="Myb-like_DNA-bd"/>
</dbReference>
<evidence type="ECO:0000313" key="8">
    <source>
        <dbReference type="EMBL" id="OHT04284.1"/>
    </source>
</evidence>
<dbReference type="Pfam" id="PF00249">
    <property type="entry name" value="Myb_DNA-binding"/>
    <property type="match status" value="2"/>
</dbReference>
<dbReference type="SUPFAM" id="SSF46689">
    <property type="entry name" value="Homeodomain-like"/>
    <property type="match status" value="1"/>
</dbReference>